<evidence type="ECO:0000313" key="9">
    <source>
        <dbReference type="Proteomes" id="UP000230821"/>
    </source>
</evidence>
<dbReference type="InterPro" id="IPR025944">
    <property type="entry name" value="Sigma_54_int_dom_CS"/>
</dbReference>
<gene>
    <name evidence="8" type="ORF">CSA56_02330</name>
</gene>
<evidence type="ECO:0000256" key="3">
    <source>
        <dbReference type="ARBA" id="ARBA00023015"/>
    </source>
</evidence>
<dbReference type="InterPro" id="IPR025943">
    <property type="entry name" value="Sigma_54_int_dom_ATP-bd_2"/>
</dbReference>
<dbReference type="GO" id="GO:0006355">
    <property type="term" value="P:regulation of DNA-templated transcription"/>
    <property type="evidence" value="ECO:0007669"/>
    <property type="project" value="InterPro"/>
</dbReference>
<feature type="domain" description="Sigma-54 factor interaction" evidence="6">
    <location>
        <begin position="361"/>
        <end position="590"/>
    </location>
</feature>
<dbReference type="PRINTS" id="PR01590">
    <property type="entry name" value="HTHFIS"/>
</dbReference>
<dbReference type="InterPro" id="IPR035965">
    <property type="entry name" value="PAS-like_dom_sf"/>
</dbReference>
<keyword evidence="5" id="KW-0804">Transcription</keyword>
<dbReference type="InterPro" id="IPR003593">
    <property type="entry name" value="AAA+_ATPase"/>
</dbReference>
<dbReference type="CDD" id="cd00009">
    <property type="entry name" value="AAA"/>
    <property type="match status" value="1"/>
</dbReference>
<dbReference type="FunFam" id="3.40.50.300:FF:000006">
    <property type="entry name" value="DNA-binding transcriptional regulator NtrC"/>
    <property type="match status" value="1"/>
</dbReference>
<dbReference type="EMBL" id="PDSK01000030">
    <property type="protein sequence ID" value="PIE35900.1"/>
    <property type="molecule type" value="Genomic_DNA"/>
</dbReference>
<dbReference type="SMART" id="SM00382">
    <property type="entry name" value="AAA"/>
    <property type="match status" value="1"/>
</dbReference>
<dbReference type="Pfam" id="PF25601">
    <property type="entry name" value="AAA_lid_14"/>
    <property type="match status" value="1"/>
</dbReference>
<sequence length="669" mass="75552">MSVTFHDTESSTPSDISKREPYAQVIVQEWNTFVRHGSKPSHVDEPIFKSWLRSKALDVNPYCGKSQIILSPSELQETLNKNQGLVQTAKSYMHKIYDAVKGMKHLLYLTDVEGNILYLVGGAPQTQRFEQHFNFKVGASWSEQAVGTTAVAVALHESTTIPYMSSAKYCYNLKVTSCAAIPLRNSEEEVVGILGIAAHSKQLSQQIFWMLVSAQMGIENQFRLQRYEDTIQVISQQYQSVFDSVSDVIVCVDNLGRISDINAKAEEILNTNVRKIRGKYVGDVLDFSPLLLRNGGIGNTRPKGFLYDTRRRMYPLRKQIHRTNSAGESDGQVYVFDGQHTSSARRPLKAKPPSYFCFDDIIGQSPVFLDVKEQAITAAGSCANVLLTGESGTGKEMFAQAIHAASDRTEHPFVAINCGAIPKELIESEFFGYERGAFTGADKKGKAGKFEQANGGTLFLDEIGEMPHDLQIRLLRVLQNRRVIRIGGTRPIDVDVRIIAATNKDILHEVTMKTFRSDLFWRLNVIDLRLPSLLERRDDIQRLVEFFLRKHAPSPGKDYRVDESVWALFMHYPWPGNVRELENTVERALIFARDATISIEALPHHIKHFHHAGTGLQSHQSLEETEKCHIEEVLHESHYNISQTARVLGVARNTLYKKISKYHIRCSDM</sequence>
<dbReference type="InterPro" id="IPR002197">
    <property type="entry name" value="HTH_Fis"/>
</dbReference>
<name>A0A2G6KKJ0_9BACT</name>
<dbReference type="AlphaFoldDB" id="A0A2G6KKJ0"/>
<dbReference type="Gene3D" id="3.40.50.300">
    <property type="entry name" value="P-loop containing nucleotide triphosphate hydrolases"/>
    <property type="match status" value="1"/>
</dbReference>
<dbReference type="GO" id="GO:0043565">
    <property type="term" value="F:sequence-specific DNA binding"/>
    <property type="evidence" value="ECO:0007669"/>
    <property type="project" value="InterPro"/>
</dbReference>
<evidence type="ECO:0000256" key="1">
    <source>
        <dbReference type="ARBA" id="ARBA00022741"/>
    </source>
</evidence>
<dbReference type="Pfam" id="PF00158">
    <property type="entry name" value="Sigma54_activat"/>
    <property type="match status" value="1"/>
</dbReference>
<dbReference type="SUPFAM" id="SSF55785">
    <property type="entry name" value="PYP-like sensor domain (PAS domain)"/>
    <property type="match status" value="1"/>
</dbReference>
<dbReference type="InterPro" id="IPR029016">
    <property type="entry name" value="GAF-like_dom_sf"/>
</dbReference>
<dbReference type="InterPro" id="IPR025662">
    <property type="entry name" value="Sigma_54_int_dom_ATP-bd_1"/>
</dbReference>
<dbReference type="Gene3D" id="1.10.10.60">
    <property type="entry name" value="Homeodomain-like"/>
    <property type="match status" value="1"/>
</dbReference>
<reference evidence="8 9" key="1">
    <citation type="submission" date="2017-10" db="EMBL/GenBank/DDBJ databases">
        <title>Novel microbial diversity and functional potential in the marine mammal oral microbiome.</title>
        <authorList>
            <person name="Dudek N.K."/>
            <person name="Sun C.L."/>
            <person name="Burstein D."/>
            <person name="Kantor R.S."/>
            <person name="Aliaga Goltsman D.S."/>
            <person name="Bik E.M."/>
            <person name="Thomas B.C."/>
            <person name="Banfield J.F."/>
            <person name="Relman D.A."/>
        </authorList>
    </citation>
    <scope>NUCLEOTIDE SEQUENCE [LARGE SCALE GENOMIC DNA]</scope>
    <source>
        <strain evidence="8">DOLJORAL78_47_16</strain>
    </source>
</reference>
<dbReference type="InterPro" id="IPR058031">
    <property type="entry name" value="AAA_lid_NorR"/>
</dbReference>
<dbReference type="Gene3D" id="3.30.450.40">
    <property type="match status" value="1"/>
</dbReference>
<keyword evidence="1" id="KW-0547">Nucleotide-binding</keyword>
<evidence type="ECO:0000259" key="7">
    <source>
        <dbReference type="PROSITE" id="PS50112"/>
    </source>
</evidence>
<dbReference type="InterPro" id="IPR009057">
    <property type="entry name" value="Homeodomain-like_sf"/>
</dbReference>
<protein>
    <recommendedName>
        <fullName evidence="10">Sigma-54-dependent Fis family transcriptional regulator</fullName>
    </recommendedName>
</protein>
<proteinExistence type="predicted"/>
<dbReference type="PROSITE" id="PS50045">
    <property type="entry name" value="SIGMA54_INTERACT_4"/>
    <property type="match status" value="1"/>
</dbReference>
<dbReference type="InterPro" id="IPR002078">
    <property type="entry name" value="Sigma_54_int"/>
</dbReference>
<dbReference type="PROSITE" id="PS00675">
    <property type="entry name" value="SIGMA54_INTERACT_1"/>
    <property type="match status" value="1"/>
</dbReference>
<dbReference type="PANTHER" id="PTHR32071:SF57">
    <property type="entry name" value="C4-DICARBOXYLATE TRANSPORT TRANSCRIPTIONAL REGULATORY PROTEIN DCTD"/>
    <property type="match status" value="1"/>
</dbReference>
<dbReference type="InterPro" id="IPR027417">
    <property type="entry name" value="P-loop_NTPase"/>
</dbReference>
<dbReference type="PROSITE" id="PS00676">
    <property type="entry name" value="SIGMA54_INTERACT_2"/>
    <property type="match status" value="1"/>
</dbReference>
<evidence type="ECO:0000256" key="4">
    <source>
        <dbReference type="ARBA" id="ARBA00023125"/>
    </source>
</evidence>
<dbReference type="SUPFAM" id="SSF52540">
    <property type="entry name" value="P-loop containing nucleoside triphosphate hydrolases"/>
    <property type="match status" value="1"/>
</dbReference>
<evidence type="ECO:0000256" key="5">
    <source>
        <dbReference type="ARBA" id="ARBA00023163"/>
    </source>
</evidence>
<dbReference type="SMART" id="SM00091">
    <property type="entry name" value="PAS"/>
    <property type="match status" value="1"/>
</dbReference>
<comment type="caution">
    <text evidence="8">The sequence shown here is derived from an EMBL/GenBank/DDBJ whole genome shotgun (WGS) entry which is preliminary data.</text>
</comment>
<evidence type="ECO:0008006" key="10">
    <source>
        <dbReference type="Google" id="ProtNLM"/>
    </source>
</evidence>
<dbReference type="InterPro" id="IPR000014">
    <property type="entry name" value="PAS"/>
</dbReference>
<dbReference type="PROSITE" id="PS50112">
    <property type="entry name" value="PAS"/>
    <property type="match status" value="1"/>
</dbReference>
<evidence type="ECO:0000313" key="8">
    <source>
        <dbReference type="EMBL" id="PIE35900.1"/>
    </source>
</evidence>
<dbReference type="Proteomes" id="UP000230821">
    <property type="component" value="Unassembled WGS sequence"/>
</dbReference>
<keyword evidence="2" id="KW-0067">ATP-binding</keyword>
<accession>A0A2G6KKJ0</accession>
<dbReference type="Gene3D" id="1.10.8.60">
    <property type="match status" value="1"/>
</dbReference>
<evidence type="ECO:0000256" key="2">
    <source>
        <dbReference type="ARBA" id="ARBA00022840"/>
    </source>
</evidence>
<organism evidence="8 9">
    <name type="scientific">candidate division KSB3 bacterium</name>
    <dbReference type="NCBI Taxonomy" id="2044937"/>
    <lineage>
        <taxon>Bacteria</taxon>
        <taxon>candidate division KSB3</taxon>
    </lineage>
</organism>
<evidence type="ECO:0000259" key="6">
    <source>
        <dbReference type="PROSITE" id="PS50045"/>
    </source>
</evidence>
<dbReference type="PROSITE" id="PS00688">
    <property type="entry name" value="SIGMA54_INTERACT_3"/>
    <property type="match status" value="1"/>
</dbReference>
<dbReference type="Gene3D" id="3.30.450.20">
    <property type="entry name" value="PAS domain"/>
    <property type="match status" value="1"/>
</dbReference>
<dbReference type="Pfam" id="PF02954">
    <property type="entry name" value="HTH_8"/>
    <property type="match status" value="1"/>
</dbReference>
<dbReference type="Pfam" id="PF13188">
    <property type="entry name" value="PAS_8"/>
    <property type="match status" value="1"/>
</dbReference>
<feature type="domain" description="PAS" evidence="7">
    <location>
        <begin position="234"/>
        <end position="287"/>
    </location>
</feature>
<dbReference type="SUPFAM" id="SSF46689">
    <property type="entry name" value="Homeodomain-like"/>
    <property type="match status" value="1"/>
</dbReference>
<keyword evidence="4" id="KW-0238">DNA-binding</keyword>
<keyword evidence="3" id="KW-0805">Transcription regulation</keyword>
<dbReference type="GO" id="GO:0005524">
    <property type="term" value="F:ATP binding"/>
    <property type="evidence" value="ECO:0007669"/>
    <property type="project" value="UniProtKB-KW"/>
</dbReference>
<dbReference type="PANTHER" id="PTHR32071">
    <property type="entry name" value="TRANSCRIPTIONAL REGULATORY PROTEIN"/>
    <property type="match status" value="1"/>
</dbReference>